<proteinExistence type="predicted"/>
<keyword evidence="2" id="KW-1185">Reference proteome</keyword>
<evidence type="ECO:0000313" key="2">
    <source>
        <dbReference type="Proteomes" id="UP000241090"/>
    </source>
</evidence>
<dbReference type="EMBL" id="MG018926">
    <property type="protein sequence ID" value="ATW57889.1"/>
    <property type="molecule type" value="Genomic_DNA"/>
</dbReference>
<gene>
    <name evidence="1" type="ORF">CNR33_00043</name>
</gene>
<dbReference type="OrthoDB" id="9456at10239"/>
<evidence type="ECO:0000313" key="1">
    <source>
        <dbReference type="EMBL" id="ATW57889.1"/>
    </source>
</evidence>
<reference evidence="1 2" key="1">
    <citation type="submission" date="2017-09" db="EMBL/GenBank/DDBJ databases">
        <authorList>
            <person name="Ehlers B."/>
            <person name="Leendertz F.H."/>
        </authorList>
    </citation>
    <scope>NUCLEOTIDE SEQUENCE [LARGE SCALE GENOMIC DNA]</scope>
</reference>
<accession>A0A2H4P6T2</accession>
<protein>
    <submittedName>
        <fullName evidence="1">Uncharacterized protein</fullName>
    </submittedName>
</protein>
<sequence>MAAPKGGSAMLARHQKALKELDGITVEAGWFESDRYPSTTPGEAGIPVAAIARQNEYGATIQHPGGTKYIEDAIVGKGANQRYVGTRFVKNDFAGEHKTTAAHTIDIPARPFMRLAWSNFLGKQAALQKKMAKELLAGNKSATELLKDVGLLMEGLIAKAIKNGSWTPNAKSTIAKKGFDKPLIHDSIMLQTVSSQVTKKGET</sequence>
<organism evidence="1 2">
    <name type="scientific">Pseudomonas phage tabernarius</name>
    <dbReference type="NCBI Taxonomy" id="2048978"/>
    <lineage>
        <taxon>Viruses</taxon>
        <taxon>Duplodnaviria</taxon>
        <taxon>Heunggongvirae</taxon>
        <taxon>Uroviricota</taxon>
        <taxon>Caudoviricetes</taxon>
        <taxon>Lindbergviridae</taxon>
        <taxon>Tabernariusvirus</taxon>
        <taxon>Tabernariusvirus tabernarius</taxon>
    </lineage>
</organism>
<name>A0A2H4P6T2_9CAUD</name>
<dbReference type="Proteomes" id="UP000241090">
    <property type="component" value="Segment"/>
</dbReference>